<accession>A0A1I7UM54</accession>
<reference evidence="2" key="1">
    <citation type="submission" date="2016-11" db="UniProtKB">
        <authorList>
            <consortium name="WormBaseParasite"/>
        </authorList>
    </citation>
    <scope>IDENTIFICATION</scope>
</reference>
<dbReference type="eggNOG" id="KOG1041">
    <property type="taxonomic scope" value="Eukaryota"/>
</dbReference>
<evidence type="ECO:0000313" key="2">
    <source>
        <dbReference type="WBParaSite" id="Csp11.Scaffold630.g17346.t1"/>
    </source>
</evidence>
<evidence type="ECO:0000313" key="1">
    <source>
        <dbReference type="Proteomes" id="UP000095282"/>
    </source>
</evidence>
<name>A0A1I7UM54_9PELO</name>
<proteinExistence type="predicted"/>
<dbReference type="AlphaFoldDB" id="A0A1I7UM54"/>
<dbReference type="WBParaSite" id="Csp11.Scaffold630.g17346.t1">
    <property type="protein sequence ID" value="Csp11.Scaffold630.g17346.t1"/>
    <property type="gene ID" value="Csp11.Scaffold630.g17346"/>
</dbReference>
<protein>
    <submittedName>
        <fullName evidence="2">ArgoN domain-containing protein</fullName>
    </submittedName>
</protein>
<dbReference type="STRING" id="1561998.A0A1I7UM54"/>
<dbReference type="Proteomes" id="UP000095282">
    <property type="component" value="Unplaced"/>
</dbReference>
<organism evidence="1 2">
    <name type="scientific">Caenorhabditis tropicalis</name>
    <dbReference type="NCBI Taxonomy" id="1561998"/>
    <lineage>
        <taxon>Eukaryota</taxon>
        <taxon>Metazoa</taxon>
        <taxon>Ecdysozoa</taxon>
        <taxon>Nematoda</taxon>
        <taxon>Chromadorea</taxon>
        <taxon>Rhabditida</taxon>
        <taxon>Rhabditina</taxon>
        <taxon>Rhabditomorpha</taxon>
        <taxon>Rhabditoidea</taxon>
        <taxon>Rhabditidae</taxon>
        <taxon>Peloderinae</taxon>
        <taxon>Caenorhabditis</taxon>
    </lineage>
</organism>
<sequence length="176" mass="20588">MGVLPPMAESISNVPKKFGGVPKSKTLALCSTDGYYQYSISIKFTFRNSENKEVTIDFSNSKMMDPILLEQDKKRCERVYKAAVRKFMELRKGGWFFYDCQSTLYTTTILPSEKLSHTFFKRVSKRPNFVKAEFVLERKTDFYLKTFSNENVHLDKKVFIYKSSLHYKISDKTPIH</sequence>
<keyword evidence="1" id="KW-1185">Reference proteome</keyword>